<evidence type="ECO:0000256" key="1">
    <source>
        <dbReference type="ARBA" id="ARBA00006217"/>
    </source>
</evidence>
<evidence type="ECO:0000256" key="7">
    <source>
        <dbReference type="PIRSR" id="PIRSR601765-1"/>
    </source>
</evidence>
<dbReference type="Proteomes" id="UP000509414">
    <property type="component" value="Chromosome"/>
</dbReference>
<dbReference type="PANTHER" id="PTHR11002">
    <property type="entry name" value="CARBONIC ANHYDRASE"/>
    <property type="match status" value="1"/>
</dbReference>
<evidence type="ECO:0000256" key="6">
    <source>
        <dbReference type="ARBA" id="ARBA00048348"/>
    </source>
</evidence>
<reference evidence="8 9" key="1">
    <citation type="submission" date="2020-02" db="EMBL/GenBank/DDBJ databases">
        <title>Complete genome sequence of the novel Campylobacter species Candidatus Campylobacter infans.</title>
        <authorList>
            <person name="Duim B."/>
            <person name="Zomer A."/>
            <person name="van der Graaf L."/>
            <person name="Wagenaar J."/>
        </authorList>
    </citation>
    <scope>NUCLEOTIDE SEQUENCE [LARGE SCALE GENOMIC DNA]</scope>
    <source>
        <strain evidence="8 9">19S00001</strain>
    </source>
</reference>
<keyword evidence="9" id="KW-1185">Reference proteome</keyword>
<dbReference type="GO" id="GO:0004089">
    <property type="term" value="F:carbonate dehydratase activity"/>
    <property type="evidence" value="ECO:0007669"/>
    <property type="project" value="UniProtKB-EC"/>
</dbReference>
<dbReference type="PROSITE" id="PS00704">
    <property type="entry name" value="PROK_CO2_ANHYDRASE_1"/>
    <property type="match status" value="1"/>
</dbReference>
<dbReference type="AlphaFoldDB" id="A0A7H9CG32"/>
<proteinExistence type="inferred from homology"/>
<comment type="similarity">
    <text evidence="1">Belongs to the beta-class carbonic anhydrase family.</text>
</comment>
<protein>
    <recommendedName>
        <fullName evidence="2">carbonic anhydrase</fullName>
        <ecNumber evidence="2">4.2.1.1</ecNumber>
    </recommendedName>
</protein>
<organism evidence="8 9">
    <name type="scientific">Candidatus Campylobacter infans</name>
    <dbReference type="NCBI Taxonomy" id="2561898"/>
    <lineage>
        <taxon>Bacteria</taxon>
        <taxon>Pseudomonadati</taxon>
        <taxon>Campylobacterota</taxon>
        <taxon>Epsilonproteobacteria</taxon>
        <taxon>Campylobacterales</taxon>
        <taxon>Campylobacteraceae</taxon>
        <taxon>Campylobacter</taxon>
    </lineage>
</organism>
<name>A0A7H9CG32_9BACT</name>
<evidence type="ECO:0000256" key="2">
    <source>
        <dbReference type="ARBA" id="ARBA00012925"/>
    </source>
</evidence>
<feature type="binding site" evidence="7">
    <location>
        <position position="40"/>
    </location>
    <ligand>
        <name>Zn(2+)</name>
        <dbReference type="ChEBI" id="CHEBI:29105"/>
    </ligand>
</feature>
<dbReference type="Pfam" id="PF00484">
    <property type="entry name" value="Pro_CA"/>
    <property type="match status" value="1"/>
</dbReference>
<dbReference type="PANTHER" id="PTHR11002:SF76">
    <property type="entry name" value="CARBONIC ANHYDRASE"/>
    <property type="match status" value="1"/>
</dbReference>
<dbReference type="GO" id="GO:0015976">
    <property type="term" value="P:carbon utilization"/>
    <property type="evidence" value="ECO:0007669"/>
    <property type="project" value="InterPro"/>
</dbReference>
<dbReference type="EMBL" id="CP049075">
    <property type="protein sequence ID" value="QLI04932.1"/>
    <property type="molecule type" value="Genomic_DNA"/>
</dbReference>
<evidence type="ECO:0000313" key="9">
    <source>
        <dbReference type="Proteomes" id="UP000509414"/>
    </source>
</evidence>
<comment type="catalytic activity">
    <reaction evidence="6">
        <text>hydrogencarbonate + H(+) = CO2 + H2O</text>
        <dbReference type="Rhea" id="RHEA:10748"/>
        <dbReference type="ChEBI" id="CHEBI:15377"/>
        <dbReference type="ChEBI" id="CHEBI:15378"/>
        <dbReference type="ChEBI" id="CHEBI:16526"/>
        <dbReference type="ChEBI" id="CHEBI:17544"/>
        <dbReference type="EC" id="4.2.1.1"/>
    </reaction>
</comment>
<dbReference type="SMART" id="SM00947">
    <property type="entry name" value="Pro_CA"/>
    <property type="match status" value="1"/>
</dbReference>
<dbReference type="CDD" id="cd00884">
    <property type="entry name" value="beta_CA_cladeB"/>
    <property type="match status" value="1"/>
</dbReference>
<feature type="binding site" evidence="7">
    <location>
        <position position="99"/>
    </location>
    <ligand>
        <name>Zn(2+)</name>
        <dbReference type="ChEBI" id="CHEBI:29105"/>
    </ligand>
</feature>
<evidence type="ECO:0000313" key="8">
    <source>
        <dbReference type="EMBL" id="QLI04932.1"/>
    </source>
</evidence>
<dbReference type="EC" id="4.2.1.1" evidence="2"/>
<dbReference type="InterPro" id="IPR045066">
    <property type="entry name" value="Beta_CA_cladeB"/>
</dbReference>
<dbReference type="RefSeq" id="WP_179975554.1">
    <property type="nucleotide sequence ID" value="NZ_CP049075.1"/>
</dbReference>
<sequence length="205" mass="23450">MSIIEGAIKFMHSGFSEYKELFKNLSKSQNPHTLFIGCSDSRVVPSLITSTLPGELFVVRNIANIVPKYRLKDEYLASTSAIVYAIMSLKVENIVICGHSDCNGCAAIYDDKKLQNMPSVARWLEQLNEVKNEILNSNSSADERGWLTERLCVLQSMENIRTYPQVNEREKNGLLRIYGWHYIIQTGEVYSYENEEFILLNKGRK</sequence>
<accession>A0A7H9CG32</accession>
<dbReference type="Gene3D" id="3.40.1050.10">
    <property type="entry name" value="Carbonic anhydrase"/>
    <property type="match status" value="1"/>
</dbReference>
<gene>
    <name evidence="8" type="primary">canB</name>
    <name evidence="8" type="ORF">CINF_0392</name>
</gene>
<dbReference type="GO" id="GO:0008270">
    <property type="term" value="F:zinc ion binding"/>
    <property type="evidence" value="ECO:0007669"/>
    <property type="project" value="InterPro"/>
</dbReference>
<evidence type="ECO:0000256" key="3">
    <source>
        <dbReference type="ARBA" id="ARBA00022723"/>
    </source>
</evidence>
<dbReference type="InterPro" id="IPR015892">
    <property type="entry name" value="Carbonic_anhydrase_CS"/>
</dbReference>
<dbReference type="InterPro" id="IPR036874">
    <property type="entry name" value="Carbonic_anhydrase_sf"/>
</dbReference>
<dbReference type="SUPFAM" id="SSF53056">
    <property type="entry name" value="beta-carbonic anhydrase, cab"/>
    <property type="match status" value="1"/>
</dbReference>
<dbReference type="InterPro" id="IPR001765">
    <property type="entry name" value="Carbonic_anhydrase"/>
</dbReference>
<feature type="binding site" evidence="7">
    <location>
        <position position="38"/>
    </location>
    <ligand>
        <name>Zn(2+)</name>
        <dbReference type="ChEBI" id="CHEBI:29105"/>
    </ligand>
</feature>
<keyword evidence="3 7" id="KW-0479">Metal-binding</keyword>
<feature type="binding site" evidence="7">
    <location>
        <position position="102"/>
    </location>
    <ligand>
        <name>Zn(2+)</name>
        <dbReference type="ChEBI" id="CHEBI:29105"/>
    </ligand>
</feature>
<dbReference type="KEGG" id="cinf:CINF_0392"/>
<evidence type="ECO:0000256" key="4">
    <source>
        <dbReference type="ARBA" id="ARBA00022833"/>
    </source>
</evidence>
<keyword evidence="4 7" id="KW-0862">Zinc</keyword>
<keyword evidence="5 8" id="KW-0456">Lyase</keyword>
<comment type="cofactor">
    <cofactor evidence="7">
        <name>Zn(2+)</name>
        <dbReference type="ChEBI" id="CHEBI:29105"/>
    </cofactor>
    <text evidence="7">Binds 1 zinc ion per subunit.</text>
</comment>
<evidence type="ECO:0000256" key="5">
    <source>
        <dbReference type="ARBA" id="ARBA00023239"/>
    </source>
</evidence>